<reference evidence="1 2" key="1">
    <citation type="submission" date="2017-02" db="EMBL/GenBank/DDBJ databases">
        <title>The complete genome of Acinetobacter Baumannii phage WCHABP12.</title>
        <authorList>
            <person name="Zhou W."/>
            <person name="Feng Y."/>
            <person name="Zong Z."/>
        </authorList>
    </citation>
    <scope>NUCLEOTIDE SEQUENCE [LARGE SCALE GENOMIC DNA]</scope>
</reference>
<gene>
    <name evidence="1" type="ORF">ABP12_00084</name>
</gene>
<organism evidence="1 2">
    <name type="scientific">Acinetobacter phage WCHABP12</name>
    <dbReference type="NCBI Taxonomy" id="1965454"/>
    <lineage>
        <taxon>Viruses</taxon>
        <taxon>Duplodnaviria</taxon>
        <taxon>Heunggongvirae</taxon>
        <taxon>Uroviricota</taxon>
        <taxon>Caudoviricetes</taxon>
        <taxon>Obolenskvirus</taxon>
        <taxon>Obolenskvirus WCHABP12</taxon>
    </lineage>
</organism>
<evidence type="ECO:0000313" key="1">
    <source>
        <dbReference type="EMBL" id="ARB06825.1"/>
    </source>
</evidence>
<dbReference type="Proteomes" id="UP000221758">
    <property type="component" value="Segment"/>
</dbReference>
<dbReference type="InterPro" id="IPR025127">
    <property type="entry name" value="DUF4054"/>
</dbReference>
<sequence>MSNVFVFDPAAFKLAFPQFNSYSNEQLTYFFESIEGLLDNSETSCISLKNRKLWYWLLVAHKAELQNRINGGNTGLVGRISSATEGSISVSTDYPMGSGAMEQWLKSTPYGAEFYAKAAAYRTATWVAATAPMPVKRTKGPYPFGWGNY</sequence>
<dbReference type="Pfam" id="PF13262">
    <property type="entry name" value="DUF4054"/>
    <property type="match status" value="1"/>
</dbReference>
<evidence type="ECO:0000313" key="2">
    <source>
        <dbReference type="Proteomes" id="UP000221758"/>
    </source>
</evidence>
<dbReference type="OrthoDB" id="11622at10239"/>
<keyword evidence="2" id="KW-1185">Reference proteome</keyword>
<dbReference type="EMBL" id="KY670595">
    <property type="protein sequence ID" value="ARB06825.1"/>
    <property type="molecule type" value="Genomic_DNA"/>
</dbReference>
<proteinExistence type="predicted"/>
<protein>
    <submittedName>
        <fullName evidence="1">Uncharacterized protein</fullName>
    </submittedName>
</protein>
<name>A0A1V0DZE0_9CAUD</name>
<accession>A0A1V0DZE0</accession>